<reference evidence="5" key="2">
    <citation type="submission" date="2018-05" db="EMBL/GenBank/DDBJ databases">
        <title>OmerRS3 (Oryza meridionalis Reference Sequence Version 3).</title>
        <authorList>
            <person name="Zhang J."/>
            <person name="Kudrna D."/>
            <person name="Lee S."/>
            <person name="Talag J."/>
            <person name="Welchert J."/>
            <person name="Wing R.A."/>
        </authorList>
    </citation>
    <scope>NUCLEOTIDE SEQUENCE [LARGE SCALE GENOMIC DNA]</scope>
    <source>
        <strain evidence="5">cv. OR44</strain>
    </source>
</reference>
<dbReference type="HOGENOM" id="CLU_076467_0_0_1"/>
<dbReference type="SUPFAM" id="SSF54928">
    <property type="entry name" value="RNA-binding domain, RBD"/>
    <property type="match status" value="1"/>
</dbReference>
<dbReference type="GO" id="GO:0008380">
    <property type="term" value="P:RNA splicing"/>
    <property type="evidence" value="ECO:0007669"/>
    <property type="project" value="UniProtKB-KW"/>
</dbReference>
<keyword evidence="1" id="KW-0507">mRNA processing</keyword>
<name>A0A0E0DAQ7_9ORYZ</name>
<evidence type="ECO:0000256" key="1">
    <source>
        <dbReference type="ARBA" id="ARBA00022664"/>
    </source>
</evidence>
<accession>A0A0E0DAQ7</accession>
<dbReference type="GO" id="GO:0006397">
    <property type="term" value="P:mRNA processing"/>
    <property type="evidence" value="ECO:0007669"/>
    <property type="project" value="UniProtKB-KW"/>
</dbReference>
<dbReference type="GO" id="GO:0003723">
    <property type="term" value="F:RNA binding"/>
    <property type="evidence" value="ECO:0007669"/>
    <property type="project" value="UniProtKB-UniRule"/>
</dbReference>
<dbReference type="PANTHER" id="PTHR23147">
    <property type="entry name" value="SERINE/ARGININE RICH SPLICING FACTOR"/>
    <property type="match status" value="1"/>
</dbReference>
<dbReference type="InterPro" id="IPR050907">
    <property type="entry name" value="SRSF"/>
</dbReference>
<evidence type="ECO:0000313" key="5">
    <source>
        <dbReference type="EnsemblPlants" id="OMERI04G02420.1"/>
    </source>
</evidence>
<dbReference type="Gramene" id="OMERI04G02420.1">
    <property type="protein sequence ID" value="OMERI04G02420.1"/>
    <property type="gene ID" value="OMERI04G02420"/>
</dbReference>
<dbReference type="InterPro" id="IPR000504">
    <property type="entry name" value="RRM_dom"/>
</dbReference>
<dbReference type="Pfam" id="PF00076">
    <property type="entry name" value="RRM_1"/>
    <property type="match status" value="1"/>
</dbReference>
<dbReference type="Gene3D" id="3.30.70.330">
    <property type="match status" value="1"/>
</dbReference>
<keyword evidence="3" id="KW-0694">RNA-binding</keyword>
<dbReference type="CDD" id="cd00590">
    <property type="entry name" value="RRM_SF"/>
    <property type="match status" value="1"/>
</dbReference>
<feature type="domain" description="RRM" evidence="4">
    <location>
        <begin position="9"/>
        <end position="80"/>
    </location>
</feature>
<sequence>MRTSPEISARLFVGRVAPGTGKAELRRHFKVYGDVADIWLRHDRPFAFVQFIQPAHAARALADKDHFINGRKVYIRVAQPTKSSGGLANEMSKYLCQRVCRIGKSFYRIGDRHIATVGPLPDNCEESEYIKNLRRFGVLKDKMLIFDIVIDYISQDGRVFFFSFVVDKSDEANKAVHGNISSTRPATETCAKFCGYCQRAVTPGGNCDGLVHTDACLIYQESFVHYPYCIAVLMSGSLLDALLEMCLMLNNLYLSNILNLQSCCWLNIYLEIFSSL</sequence>
<dbReference type="AlphaFoldDB" id="A0A0E0DAQ7"/>
<evidence type="ECO:0000256" key="2">
    <source>
        <dbReference type="ARBA" id="ARBA00023187"/>
    </source>
</evidence>
<evidence type="ECO:0000313" key="6">
    <source>
        <dbReference type="Proteomes" id="UP000008021"/>
    </source>
</evidence>
<evidence type="ECO:0000256" key="3">
    <source>
        <dbReference type="PROSITE-ProRule" id="PRU00176"/>
    </source>
</evidence>
<evidence type="ECO:0000259" key="4">
    <source>
        <dbReference type="PROSITE" id="PS50102"/>
    </source>
</evidence>
<reference evidence="5" key="1">
    <citation type="submission" date="2015-04" db="UniProtKB">
        <authorList>
            <consortium name="EnsemblPlants"/>
        </authorList>
    </citation>
    <scope>IDENTIFICATION</scope>
</reference>
<dbReference type="InterPro" id="IPR012677">
    <property type="entry name" value="Nucleotide-bd_a/b_plait_sf"/>
</dbReference>
<protein>
    <recommendedName>
        <fullName evidence="4">RRM domain-containing protein</fullName>
    </recommendedName>
</protein>
<dbReference type="SMART" id="SM00360">
    <property type="entry name" value="RRM"/>
    <property type="match status" value="1"/>
</dbReference>
<dbReference type="STRING" id="40149.A0A0E0DAQ7"/>
<dbReference type="PROSITE" id="PS50102">
    <property type="entry name" value="RRM"/>
    <property type="match status" value="1"/>
</dbReference>
<proteinExistence type="predicted"/>
<organism evidence="5">
    <name type="scientific">Oryza meridionalis</name>
    <dbReference type="NCBI Taxonomy" id="40149"/>
    <lineage>
        <taxon>Eukaryota</taxon>
        <taxon>Viridiplantae</taxon>
        <taxon>Streptophyta</taxon>
        <taxon>Embryophyta</taxon>
        <taxon>Tracheophyta</taxon>
        <taxon>Spermatophyta</taxon>
        <taxon>Magnoliopsida</taxon>
        <taxon>Liliopsida</taxon>
        <taxon>Poales</taxon>
        <taxon>Poaceae</taxon>
        <taxon>BOP clade</taxon>
        <taxon>Oryzoideae</taxon>
        <taxon>Oryzeae</taxon>
        <taxon>Oryzinae</taxon>
        <taxon>Oryza</taxon>
    </lineage>
</organism>
<keyword evidence="2" id="KW-0508">mRNA splicing</keyword>
<dbReference type="InterPro" id="IPR035979">
    <property type="entry name" value="RBD_domain_sf"/>
</dbReference>
<keyword evidence="6" id="KW-1185">Reference proteome</keyword>
<dbReference type="EnsemblPlants" id="OMERI04G02420.1">
    <property type="protein sequence ID" value="OMERI04G02420.1"/>
    <property type="gene ID" value="OMERI04G02420"/>
</dbReference>
<dbReference type="Proteomes" id="UP000008021">
    <property type="component" value="Chromosome 4"/>
</dbReference>